<feature type="domain" description="UvrD-like helicase C-terminal" evidence="13">
    <location>
        <begin position="290"/>
        <end position="551"/>
    </location>
</feature>
<evidence type="ECO:0000256" key="11">
    <source>
        <dbReference type="PROSITE-ProRule" id="PRU00560"/>
    </source>
</evidence>
<keyword evidence="3 11" id="KW-0378">Hydrolase</keyword>
<gene>
    <name evidence="14" type="ORF">GH808_08960</name>
</gene>
<evidence type="ECO:0000256" key="4">
    <source>
        <dbReference type="ARBA" id="ARBA00022806"/>
    </source>
</evidence>
<dbReference type="PROSITE" id="PS51198">
    <property type="entry name" value="UVRD_HELICASE_ATP_BIND"/>
    <property type="match status" value="1"/>
</dbReference>
<keyword evidence="4 11" id="KW-0347">Helicase</keyword>
<keyword evidence="2 11" id="KW-0547">Nucleotide-binding</keyword>
<keyword evidence="5 11" id="KW-0067">ATP-binding</keyword>
<evidence type="ECO:0000256" key="1">
    <source>
        <dbReference type="ARBA" id="ARBA00009922"/>
    </source>
</evidence>
<dbReference type="InterPro" id="IPR014017">
    <property type="entry name" value="DNA_helicase_UvrD-like_C"/>
</dbReference>
<dbReference type="Gene3D" id="1.10.10.160">
    <property type="match status" value="1"/>
</dbReference>
<sequence>MDNFQEFKQLYEVKLNEQQEKAVIRTNGQSLLLAVPGSGKTTVIIYRIAYMLMVEKIAPGEILTLTFSRMGARDLNQRYQKLFGQNQTETLQFSTIHSFALSVIRQYERSYRRRAYTVLGNTTPVLKELYRGLFHEFPGEIELGEISQRIGYCKNMLLTEKEMKLLPPMEIDFIKIYQAYEAYKLKANLMDFDDILKYAWGLLRKYPELLSFFQKKYRYIHLDEAQDTSKIQFKIIELLAGQNGNLFMVGDEDQSIYGFRGAFPESLLSFKETWPRGEVLLMETNYRSTPQIVEKANAFIKLNHERYQKEMVTPNGGGVPIVREWVKSSEEQYRLIIASIKREGKETAVLYRNNESAIPLVDLLDGENIPYQIKEHSPQFFTHFMIKDIQLFYRFACYPADPDLFAEMYYKMDAAISRETVLQLQKYLKANQNVFDALIGMSRKRPWQVERLKELKHGFNRLKTANPKKGIPMILDDLGYRSYLNFRISSGQSEENIEQKLAVLKILGGRVSDFPEFFAKLARLEEKLKEPQTKRDKKPRVTLSTLHSSKGLEFEKVFIIDATEGQLPSVSAAPEDEKAYAEEVRLFYVGATRAKRELIFLCVKHKENGIKPSPFISYLIDGLPRQKPVAGKHEVAATENGARSVFNTGIKWQNYQGTADHHFDVDLSAYQEGSTVTHQRFGTGVIREIKGPIANIRFEEAGEKKMNLAVCITNGVIR</sequence>
<dbReference type="InterPro" id="IPR013986">
    <property type="entry name" value="DExx_box_DNA_helicase_dom_sf"/>
</dbReference>
<dbReference type="EMBL" id="WJBC01000011">
    <property type="protein sequence ID" value="MBC3804560.1"/>
    <property type="molecule type" value="Genomic_DNA"/>
</dbReference>
<feature type="domain" description="UvrD-like helicase ATP-binding" evidence="12">
    <location>
        <begin position="13"/>
        <end position="289"/>
    </location>
</feature>
<keyword evidence="6" id="KW-0238">DNA-binding</keyword>
<evidence type="ECO:0000313" key="15">
    <source>
        <dbReference type="Proteomes" id="UP000603234"/>
    </source>
</evidence>
<keyword evidence="15" id="KW-1185">Reference proteome</keyword>
<dbReference type="SUPFAM" id="SSF52540">
    <property type="entry name" value="P-loop containing nucleoside triphosphate hydrolases"/>
    <property type="match status" value="1"/>
</dbReference>
<dbReference type="Gene3D" id="1.10.486.10">
    <property type="entry name" value="PCRA, domain 4"/>
    <property type="match status" value="1"/>
</dbReference>
<evidence type="ECO:0000256" key="6">
    <source>
        <dbReference type="ARBA" id="ARBA00023125"/>
    </source>
</evidence>
<dbReference type="Pfam" id="PF13361">
    <property type="entry name" value="UvrD_C"/>
    <property type="match status" value="1"/>
</dbReference>
<accession>A0ABR6WVD8</accession>
<comment type="catalytic activity">
    <reaction evidence="10">
        <text>ATP + H2O = ADP + phosphate + H(+)</text>
        <dbReference type="Rhea" id="RHEA:13065"/>
        <dbReference type="ChEBI" id="CHEBI:15377"/>
        <dbReference type="ChEBI" id="CHEBI:15378"/>
        <dbReference type="ChEBI" id="CHEBI:30616"/>
        <dbReference type="ChEBI" id="CHEBI:43474"/>
        <dbReference type="ChEBI" id="CHEBI:456216"/>
        <dbReference type="EC" id="5.6.2.4"/>
    </reaction>
</comment>
<comment type="similarity">
    <text evidence="1">Belongs to the helicase family. UvrD subfamily.</text>
</comment>
<dbReference type="CDD" id="cd17932">
    <property type="entry name" value="DEXQc_UvrD"/>
    <property type="match status" value="1"/>
</dbReference>
<organism evidence="14 15">
    <name type="scientific">Acetobacterium fimetarium</name>
    <dbReference type="NCBI Taxonomy" id="52691"/>
    <lineage>
        <taxon>Bacteria</taxon>
        <taxon>Bacillati</taxon>
        <taxon>Bacillota</taxon>
        <taxon>Clostridia</taxon>
        <taxon>Eubacteriales</taxon>
        <taxon>Eubacteriaceae</taxon>
        <taxon>Acetobacterium</taxon>
    </lineage>
</organism>
<evidence type="ECO:0000256" key="5">
    <source>
        <dbReference type="ARBA" id="ARBA00022840"/>
    </source>
</evidence>
<reference evidence="14 15" key="1">
    <citation type="journal article" date="2020" name="mSystems">
        <title>Defining Genomic and Predicted Metabolic Features of the Acetobacterium Genus.</title>
        <authorList>
            <person name="Ross D.E."/>
            <person name="Marshall C.W."/>
            <person name="Gulliver D."/>
            <person name="May H.D."/>
            <person name="Norman R.S."/>
        </authorList>
    </citation>
    <scope>NUCLEOTIDE SEQUENCE [LARGE SCALE GENOMIC DNA]</scope>
    <source>
        <strain evidence="14 15">DSM 8238</strain>
    </source>
</reference>
<comment type="caution">
    <text evidence="14">The sequence shown here is derived from an EMBL/GenBank/DDBJ whole genome shotgun (WGS) entry which is preliminary data.</text>
</comment>
<dbReference type="Gene3D" id="3.40.50.300">
    <property type="entry name" value="P-loop containing nucleotide triphosphate hydrolases"/>
    <property type="match status" value="2"/>
</dbReference>
<evidence type="ECO:0000256" key="3">
    <source>
        <dbReference type="ARBA" id="ARBA00022801"/>
    </source>
</evidence>
<evidence type="ECO:0000259" key="13">
    <source>
        <dbReference type="PROSITE" id="PS51217"/>
    </source>
</evidence>
<dbReference type="InterPro" id="IPR000212">
    <property type="entry name" value="DNA_helicase_UvrD/REP"/>
</dbReference>
<evidence type="ECO:0000256" key="9">
    <source>
        <dbReference type="ARBA" id="ARBA00034808"/>
    </source>
</evidence>
<evidence type="ECO:0000256" key="8">
    <source>
        <dbReference type="ARBA" id="ARBA00034617"/>
    </source>
</evidence>
<comment type="catalytic activity">
    <reaction evidence="8">
        <text>Couples ATP hydrolysis with the unwinding of duplex DNA by translocating in the 3'-5' direction.</text>
        <dbReference type="EC" id="5.6.2.4"/>
    </reaction>
</comment>
<keyword evidence="7" id="KW-0413">Isomerase</keyword>
<evidence type="ECO:0000259" key="12">
    <source>
        <dbReference type="PROSITE" id="PS51198"/>
    </source>
</evidence>
<dbReference type="EC" id="5.6.2.4" evidence="9"/>
<proteinExistence type="inferred from homology"/>
<name>A0ABR6WVD8_9FIRM</name>
<dbReference type="InterPro" id="IPR014016">
    <property type="entry name" value="UvrD-like_ATP-bd"/>
</dbReference>
<dbReference type="PANTHER" id="PTHR11070:SF2">
    <property type="entry name" value="ATP-DEPENDENT DNA HELICASE SRS2"/>
    <property type="match status" value="1"/>
</dbReference>
<evidence type="ECO:0000256" key="7">
    <source>
        <dbReference type="ARBA" id="ARBA00023235"/>
    </source>
</evidence>
<evidence type="ECO:0000313" key="14">
    <source>
        <dbReference type="EMBL" id="MBC3804560.1"/>
    </source>
</evidence>
<feature type="binding site" evidence="11">
    <location>
        <begin position="34"/>
        <end position="41"/>
    </location>
    <ligand>
        <name>ATP</name>
        <dbReference type="ChEBI" id="CHEBI:30616"/>
    </ligand>
</feature>
<dbReference type="PANTHER" id="PTHR11070">
    <property type="entry name" value="UVRD / RECB / PCRA DNA HELICASE FAMILY MEMBER"/>
    <property type="match status" value="1"/>
</dbReference>
<dbReference type="PROSITE" id="PS51217">
    <property type="entry name" value="UVRD_HELICASE_CTER"/>
    <property type="match status" value="1"/>
</dbReference>
<dbReference type="InterPro" id="IPR027417">
    <property type="entry name" value="P-loop_NTPase"/>
</dbReference>
<evidence type="ECO:0000256" key="10">
    <source>
        <dbReference type="ARBA" id="ARBA00048988"/>
    </source>
</evidence>
<dbReference type="Pfam" id="PF00580">
    <property type="entry name" value="UvrD-helicase"/>
    <property type="match status" value="1"/>
</dbReference>
<protein>
    <recommendedName>
        <fullName evidence="9">DNA 3'-5' helicase</fullName>
        <ecNumber evidence="9">5.6.2.4</ecNumber>
    </recommendedName>
</protein>
<dbReference type="Proteomes" id="UP000603234">
    <property type="component" value="Unassembled WGS sequence"/>
</dbReference>
<evidence type="ECO:0000256" key="2">
    <source>
        <dbReference type="ARBA" id="ARBA00022741"/>
    </source>
</evidence>